<name>A0ABC8V5E5_9AQUA</name>
<dbReference type="PROSITE" id="PS51673">
    <property type="entry name" value="SUZ"/>
    <property type="match status" value="1"/>
</dbReference>
<dbReference type="AlphaFoldDB" id="A0ABC8V5E5"/>
<feature type="region of interest" description="Disordered" evidence="1">
    <location>
        <begin position="89"/>
        <end position="111"/>
    </location>
</feature>
<organism evidence="3 4">
    <name type="scientific">Ilex paraguariensis</name>
    <name type="common">yerba mate</name>
    <dbReference type="NCBI Taxonomy" id="185542"/>
    <lineage>
        <taxon>Eukaryota</taxon>
        <taxon>Viridiplantae</taxon>
        <taxon>Streptophyta</taxon>
        <taxon>Embryophyta</taxon>
        <taxon>Tracheophyta</taxon>
        <taxon>Spermatophyta</taxon>
        <taxon>Magnoliopsida</taxon>
        <taxon>eudicotyledons</taxon>
        <taxon>Gunneridae</taxon>
        <taxon>Pentapetalae</taxon>
        <taxon>asterids</taxon>
        <taxon>campanulids</taxon>
        <taxon>Aquifoliales</taxon>
        <taxon>Aquifoliaceae</taxon>
        <taxon>Ilex</taxon>
    </lineage>
</organism>
<dbReference type="Pfam" id="PF12752">
    <property type="entry name" value="SUZ"/>
    <property type="match status" value="1"/>
</dbReference>
<accession>A0ABC8V5E5</accession>
<gene>
    <name evidence="3" type="ORF">ILEXP_LOCUS59226</name>
</gene>
<protein>
    <recommendedName>
        <fullName evidence="2">SUZ domain-containing protein</fullName>
    </recommendedName>
</protein>
<evidence type="ECO:0000259" key="2">
    <source>
        <dbReference type="PROSITE" id="PS51673"/>
    </source>
</evidence>
<comment type="caution">
    <text evidence="3">The sequence shown here is derived from an EMBL/GenBank/DDBJ whole genome shotgun (WGS) entry which is preliminary data.</text>
</comment>
<evidence type="ECO:0000256" key="1">
    <source>
        <dbReference type="SAM" id="MobiDB-lite"/>
    </source>
</evidence>
<evidence type="ECO:0000313" key="4">
    <source>
        <dbReference type="Proteomes" id="UP001642360"/>
    </source>
</evidence>
<dbReference type="EMBL" id="CAUOFW020010501">
    <property type="protein sequence ID" value="CAK9188545.1"/>
    <property type="molecule type" value="Genomic_DNA"/>
</dbReference>
<dbReference type="Proteomes" id="UP001642360">
    <property type="component" value="Unassembled WGS sequence"/>
</dbReference>
<feature type="domain" description="SUZ" evidence="2">
    <location>
        <begin position="23"/>
        <end position="90"/>
    </location>
</feature>
<dbReference type="PANTHER" id="PTHR15672">
    <property type="entry name" value="CAMP-REGULATED PHOSPHOPROTEIN 21 RELATED R3H DOMAIN CONTAINING PROTEIN"/>
    <property type="match status" value="1"/>
</dbReference>
<dbReference type="InterPro" id="IPR024771">
    <property type="entry name" value="SUZ"/>
</dbReference>
<dbReference type="PANTHER" id="PTHR15672:SF15">
    <property type="entry name" value="SINGLE-STRANDED NUCLEIC ACID BINDING R3H PROTEIN"/>
    <property type="match status" value="1"/>
</dbReference>
<proteinExistence type="predicted"/>
<dbReference type="InterPro" id="IPR051937">
    <property type="entry name" value="R3H_domain_containing"/>
</dbReference>
<keyword evidence="4" id="KW-1185">Reference proteome</keyword>
<sequence length="270" mass="30706">MVLDNFLDGQRTKIVVRKLAECRYPSVCLSDIPAKLSDNEKHEQIKIVIRPRPGKDCYKTSEIKCCPMRTMEERKEEYDRARARIFSSPSSSSLESVDTTSRAPLGGKNMCFSGDEREASRNIMDSEKNLSCKDSGTPSRVAIFRDREKDRIDPDYDRSYERYVKSIPTSQSFGLTLLNMHKFQPPFVPYDSVGPQLGQMTSAQASLSYRSPVASPFGAMSLNQASRDAVYMQWQSQAIIHAQSSDQFRHAVFQAPFCQQPLSFDYSQNY</sequence>
<reference evidence="3 4" key="1">
    <citation type="submission" date="2024-02" db="EMBL/GenBank/DDBJ databases">
        <authorList>
            <person name="Vignale AGUSTIN F."/>
            <person name="Sosa J E."/>
            <person name="Modenutti C."/>
        </authorList>
    </citation>
    <scope>NUCLEOTIDE SEQUENCE [LARGE SCALE GENOMIC DNA]</scope>
</reference>
<evidence type="ECO:0000313" key="3">
    <source>
        <dbReference type="EMBL" id="CAK9188545.1"/>
    </source>
</evidence>